<dbReference type="InterPro" id="IPR025668">
    <property type="entry name" value="Tnp_DDE_dom"/>
</dbReference>
<dbReference type="KEGG" id="sur:STAUR_0884"/>
<dbReference type="Proteomes" id="UP000001351">
    <property type="component" value="Chromosome"/>
</dbReference>
<sequence>MNRSDSTPGLVVQAKRWTVERTLGWLNRERRLARDYERKEDACQAFVYLGMI</sequence>
<accession>E3FZM3</accession>
<name>E3FZM3_STIAD</name>
<dbReference type="HOGENOM" id="CLU_055261_0_3_7"/>
<dbReference type="STRING" id="378806.STAUR_0884"/>
<reference evidence="2 3" key="1">
    <citation type="journal article" date="2011" name="Mol. Biol. Evol.">
        <title>Comparative genomic analysis of fruiting body formation in Myxococcales.</title>
        <authorList>
            <person name="Huntley S."/>
            <person name="Hamann N."/>
            <person name="Wegener-Feldbrugge S."/>
            <person name="Treuner-Lange A."/>
            <person name="Kube M."/>
            <person name="Reinhardt R."/>
            <person name="Klages S."/>
            <person name="Muller R."/>
            <person name="Ronning C.M."/>
            <person name="Nierman W.C."/>
            <person name="Sogaard-Andersen L."/>
        </authorList>
    </citation>
    <scope>NUCLEOTIDE SEQUENCE [LARGE SCALE GENOMIC DNA]</scope>
    <source>
        <strain evidence="2 3">DW4/3-1</strain>
    </source>
</reference>
<evidence type="ECO:0000313" key="3">
    <source>
        <dbReference type="Proteomes" id="UP000001351"/>
    </source>
</evidence>
<dbReference type="PANTHER" id="PTHR30007">
    <property type="entry name" value="PHP DOMAIN PROTEIN"/>
    <property type="match status" value="1"/>
</dbReference>
<dbReference type="Pfam" id="PF13586">
    <property type="entry name" value="DDE_Tnp_1_2"/>
    <property type="match status" value="1"/>
</dbReference>
<feature type="domain" description="Transposase DDE" evidence="1">
    <location>
        <begin position="12"/>
        <end position="50"/>
    </location>
</feature>
<dbReference type="PANTHER" id="PTHR30007:SF0">
    <property type="entry name" value="TRANSPOSASE"/>
    <property type="match status" value="1"/>
</dbReference>
<organism evidence="2 3">
    <name type="scientific">Stigmatella aurantiaca (strain DW4/3-1)</name>
    <dbReference type="NCBI Taxonomy" id="378806"/>
    <lineage>
        <taxon>Bacteria</taxon>
        <taxon>Pseudomonadati</taxon>
        <taxon>Myxococcota</taxon>
        <taxon>Myxococcia</taxon>
        <taxon>Myxococcales</taxon>
        <taxon>Cystobacterineae</taxon>
        <taxon>Archangiaceae</taxon>
        <taxon>Stigmatella</taxon>
    </lineage>
</organism>
<gene>
    <name evidence="2" type="ordered locus">STAUR_0884</name>
</gene>
<evidence type="ECO:0000259" key="1">
    <source>
        <dbReference type="Pfam" id="PF13586"/>
    </source>
</evidence>
<keyword evidence="3" id="KW-1185">Reference proteome</keyword>
<dbReference type="AlphaFoldDB" id="E3FZM3"/>
<evidence type="ECO:0000313" key="2">
    <source>
        <dbReference type="EMBL" id="ADO68688.1"/>
    </source>
</evidence>
<proteinExistence type="predicted"/>
<dbReference type="EMBL" id="CP002271">
    <property type="protein sequence ID" value="ADO68688.1"/>
    <property type="molecule type" value="Genomic_DNA"/>
</dbReference>
<protein>
    <submittedName>
        <fullName evidence="2">Transposase</fullName>
    </submittedName>
</protein>